<dbReference type="EMBL" id="FNFV01000005">
    <property type="protein sequence ID" value="SDK87579.1"/>
    <property type="molecule type" value="Genomic_DNA"/>
</dbReference>
<feature type="transmembrane region" description="Helical" evidence="6">
    <location>
        <begin position="276"/>
        <end position="298"/>
    </location>
</feature>
<feature type="transmembrane region" description="Helical" evidence="6">
    <location>
        <begin position="103"/>
        <end position="127"/>
    </location>
</feature>
<accession>A0A1G9FGS7</accession>
<feature type="transmembrane region" description="Helical" evidence="6">
    <location>
        <begin position="63"/>
        <end position="82"/>
    </location>
</feature>
<evidence type="ECO:0000256" key="6">
    <source>
        <dbReference type="SAM" id="Phobius"/>
    </source>
</evidence>
<dbReference type="PANTHER" id="PTHR33529:SF2">
    <property type="entry name" value="LIPOPOLYSACCHARIDE EXPORT SYSTEM PERMEASE PROTEIN LPTG"/>
    <property type="match status" value="1"/>
</dbReference>
<keyword evidence="4 6" id="KW-1133">Transmembrane helix</keyword>
<evidence type="ECO:0000256" key="3">
    <source>
        <dbReference type="ARBA" id="ARBA00022692"/>
    </source>
</evidence>
<keyword evidence="3 6" id="KW-0812">Transmembrane</keyword>
<evidence type="ECO:0000313" key="7">
    <source>
        <dbReference type="EMBL" id="SDK87579.1"/>
    </source>
</evidence>
<dbReference type="RefSeq" id="WP_092500768.1">
    <property type="nucleotide sequence ID" value="NZ_FNFV01000005.1"/>
</dbReference>
<dbReference type="InterPro" id="IPR005495">
    <property type="entry name" value="LptG/LptF_permease"/>
</dbReference>
<sequence>MLRYPRLFRYLFSQHLRMGLSVTLGIFLLVVLGQFADMSSYLSELPGWSPLQSLRIALFRTPTLMQAILPHVVLISAALALARLGRRLEIAVMMQNGLSPARILFPVMLVSLCAGVIFSAVVSPWAARAFAEAEKTLQSVAGRAGGAHRSPRQMVLRAPEGGSLYVLIDHVPPEPEILHGLAIYRVDADNRLLETLEAARARRIGADLWRLEESRRLHLAPGEQARIAPEGILRLDPAALAEVAADPQALSLYELPQAIRVAEATGAPSAALRLRLAWLLALPVMLAAVSWLGGAIVLRPLYRNAWKGDTGAVLAAAFVIYTVTTLFDALGARAVVPVWVSVVVLPVMALAGGWLILLRRHGGLGRSLARRLR</sequence>
<gene>
    <name evidence="7" type="ORF">SAMN05216257_105182</name>
</gene>
<feature type="transmembrane region" description="Helical" evidence="6">
    <location>
        <begin position="20"/>
        <end position="43"/>
    </location>
</feature>
<name>A0A1G9FGS7_9RHOB</name>
<evidence type="ECO:0000313" key="8">
    <source>
        <dbReference type="Proteomes" id="UP000199328"/>
    </source>
</evidence>
<dbReference type="AlphaFoldDB" id="A0A1G9FGS7"/>
<keyword evidence="8" id="KW-1185">Reference proteome</keyword>
<dbReference type="GO" id="GO:0015920">
    <property type="term" value="P:lipopolysaccharide transport"/>
    <property type="evidence" value="ECO:0007669"/>
    <property type="project" value="TreeGrafter"/>
</dbReference>
<reference evidence="8" key="1">
    <citation type="submission" date="2016-10" db="EMBL/GenBank/DDBJ databases">
        <authorList>
            <person name="Varghese N."/>
            <person name="Submissions S."/>
        </authorList>
    </citation>
    <scope>NUCLEOTIDE SEQUENCE [LARGE SCALE GENOMIC DNA]</scope>
    <source>
        <strain evidence="8">CGMCC 1.10789</strain>
    </source>
</reference>
<evidence type="ECO:0000256" key="4">
    <source>
        <dbReference type="ARBA" id="ARBA00022989"/>
    </source>
</evidence>
<dbReference type="Pfam" id="PF03739">
    <property type="entry name" value="LptF_LptG"/>
    <property type="match status" value="1"/>
</dbReference>
<dbReference type="Proteomes" id="UP000199328">
    <property type="component" value="Unassembled WGS sequence"/>
</dbReference>
<evidence type="ECO:0000256" key="1">
    <source>
        <dbReference type="ARBA" id="ARBA00004651"/>
    </source>
</evidence>
<protein>
    <submittedName>
        <fullName evidence="7">Lipopolysaccharide export LptBFGC system, permease protein LptF</fullName>
    </submittedName>
</protein>
<keyword evidence="5 6" id="KW-0472">Membrane</keyword>
<dbReference type="PANTHER" id="PTHR33529">
    <property type="entry name" value="SLR0882 PROTEIN-RELATED"/>
    <property type="match status" value="1"/>
</dbReference>
<dbReference type="STRING" id="990712.SAMN05216257_105182"/>
<proteinExistence type="predicted"/>
<dbReference type="GO" id="GO:0043190">
    <property type="term" value="C:ATP-binding cassette (ABC) transporter complex"/>
    <property type="evidence" value="ECO:0007669"/>
    <property type="project" value="TreeGrafter"/>
</dbReference>
<feature type="transmembrane region" description="Helical" evidence="6">
    <location>
        <begin position="336"/>
        <end position="358"/>
    </location>
</feature>
<evidence type="ECO:0000256" key="2">
    <source>
        <dbReference type="ARBA" id="ARBA00022475"/>
    </source>
</evidence>
<feature type="transmembrane region" description="Helical" evidence="6">
    <location>
        <begin position="310"/>
        <end position="330"/>
    </location>
</feature>
<evidence type="ECO:0000256" key="5">
    <source>
        <dbReference type="ARBA" id="ARBA00023136"/>
    </source>
</evidence>
<comment type="subcellular location">
    <subcellularLocation>
        <location evidence="1">Cell membrane</location>
        <topology evidence="1">Multi-pass membrane protein</topology>
    </subcellularLocation>
</comment>
<organism evidence="7 8">
    <name type="scientific">Meinhardsimonia xiamenensis</name>
    <dbReference type="NCBI Taxonomy" id="990712"/>
    <lineage>
        <taxon>Bacteria</taxon>
        <taxon>Pseudomonadati</taxon>
        <taxon>Pseudomonadota</taxon>
        <taxon>Alphaproteobacteria</taxon>
        <taxon>Rhodobacterales</taxon>
        <taxon>Paracoccaceae</taxon>
        <taxon>Meinhardsimonia</taxon>
    </lineage>
</organism>
<dbReference type="OrthoDB" id="9798468at2"/>
<keyword evidence="2" id="KW-1003">Cell membrane</keyword>